<dbReference type="SMART" id="SM00292">
    <property type="entry name" value="BRCT"/>
    <property type="match status" value="3"/>
</dbReference>
<organism evidence="4 5">
    <name type="scientific">Wickerhamomyces pijperi</name>
    <name type="common">Yeast</name>
    <name type="synonym">Pichia pijperi</name>
    <dbReference type="NCBI Taxonomy" id="599730"/>
    <lineage>
        <taxon>Eukaryota</taxon>
        <taxon>Fungi</taxon>
        <taxon>Dikarya</taxon>
        <taxon>Ascomycota</taxon>
        <taxon>Saccharomycotina</taxon>
        <taxon>Saccharomycetes</taxon>
        <taxon>Phaffomycetales</taxon>
        <taxon>Wickerhamomycetaceae</taxon>
        <taxon>Wickerhamomyces</taxon>
    </lineage>
</organism>
<dbReference type="Gene3D" id="3.40.50.10190">
    <property type="entry name" value="BRCT domain"/>
    <property type="match status" value="4"/>
</dbReference>
<comment type="caution">
    <text evidence="4">The sequence shown here is derived from an EMBL/GenBank/DDBJ whole genome shotgun (WGS) entry which is preliminary data.</text>
</comment>
<feature type="region of interest" description="Disordered" evidence="2">
    <location>
        <begin position="641"/>
        <end position="706"/>
    </location>
</feature>
<sequence>MSLPFANLVFCSTSLDPSIKKGLLTKIQALGGKHLTDLTSDVNVLVVGERFTNKYVYCVNKRPDIKFMSPKAIADAYEKWLNMDDEDTYSFKLDDFLMPVFEGVNICLSRINNDQHIRTDQTHEIADLIQKNGGKADITLHSSFDCVVTNERSGKRYNKAKEWKIKTIHPLWVLHSVERGAMFPWNCYDIDAVSEEAKIGEESLAVINELSMLKDITDVPLIDAGSKSMLTLAPSKKKSRLWSTIMDDTEDSNGSKKKKVSEWDEDQDGDDDPTTASMPLNSAKQYASVLDPQLKLKPASRVQLSASVNPPLLQRQQTTTPMSTLFAGLTFNMLYFDSKKTEILSKTIRSHSGEISTSETPSYLIIPHDFPINELPQSTRRLILSQTPHTKVVTEWFIERSLNYNEQRYDTWTKPFFKRMHIVKPTKLHVSISGFFGVELLHIKKLISLLPEYFEFSEYLNETKDLLIVNSDILHFKSSPDIELKYPDLILPVAKSEVELASATSIRKKAKYAKAHNIPLVRVSFVFDFFKNETNNLPVINGREWCLFVPRGENIKESLKDYIDNRYHNQASLSPPVPLPTSAPTSTLEPSATVPPPPPMFEKPQIPKHTTSPLRNSTSNVSRLLAGRAEVSQFDKIRSNNSSNASVGADGIITDENRDDDEFEGTQVNYQDDTPLSRKSRMNNMSNKPTKRTTRAGTKEVINILD</sequence>
<reference evidence="4" key="1">
    <citation type="journal article" date="2021" name="Open Biol.">
        <title>Shared evolutionary footprints suggest mitochondrial oxidative damage underlies multiple complex I losses in fungi.</title>
        <authorList>
            <person name="Schikora-Tamarit M.A."/>
            <person name="Marcet-Houben M."/>
            <person name="Nosek J."/>
            <person name="Gabaldon T."/>
        </authorList>
    </citation>
    <scope>NUCLEOTIDE SEQUENCE</scope>
    <source>
        <strain evidence="4">CBS2887</strain>
    </source>
</reference>
<proteinExistence type="predicted"/>
<dbReference type="GO" id="GO:0007095">
    <property type="term" value="P:mitotic G2 DNA damage checkpoint signaling"/>
    <property type="evidence" value="ECO:0007669"/>
    <property type="project" value="TreeGrafter"/>
</dbReference>
<name>A0A9P8Q4B8_WICPI</name>
<evidence type="ECO:0000313" key="4">
    <source>
        <dbReference type="EMBL" id="KAH3683813.1"/>
    </source>
</evidence>
<dbReference type="InterPro" id="IPR036420">
    <property type="entry name" value="BRCT_dom_sf"/>
</dbReference>
<feature type="region of interest" description="Disordered" evidence="2">
    <location>
        <begin position="570"/>
        <end position="598"/>
    </location>
</feature>
<dbReference type="GO" id="GO:0033314">
    <property type="term" value="P:mitotic DNA replication checkpoint signaling"/>
    <property type="evidence" value="ECO:0007669"/>
    <property type="project" value="TreeGrafter"/>
</dbReference>
<dbReference type="InterPro" id="IPR001357">
    <property type="entry name" value="BRCT_dom"/>
</dbReference>
<feature type="compositionally biased region" description="Acidic residues" evidence="2">
    <location>
        <begin position="263"/>
        <end position="273"/>
    </location>
</feature>
<dbReference type="Proteomes" id="UP000774326">
    <property type="component" value="Unassembled WGS sequence"/>
</dbReference>
<dbReference type="GO" id="GO:0006270">
    <property type="term" value="P:DNA replication initiation"/>
    <property type="evidence" value="ECO:0007669"/>
    <property type="project" value="TreeGrafter"/>
</dbReference>
<dbReference type="PROSITE" id="PS50172">
    <property type="entry name" value="BRCT"/>
    <property type="match status" value="2"/>
</dbReference>
<dbReference type="PANTHER" id="PTHR13561:SF20">
    <property type="entry name" value="DNA TOPOISOMERASE 2-BINDING PROTEIN 1"/>
    <property type="match status" value="1"/>
</dbReference>
<dbReference type="PANTHER" id="PTHR13561">
    <property type="entry name" value="DNA REPLICATION REGULATOR DPB11-RELATED"/>
    <property type="match status" value="1"/>
</dbReference>
<evidence type="ECO:0000256" key="1">
    <source>
        <dbReference type="ARBA" id="ARBA00022737"/>
    </source>
</evidence>
<dbReference type="OrthoDB" id="251770at2759"/>
<keyword evidence="1" id="KW-0677">Repeat</keyword>
<protein>
    <recommendedName>
        <fullName evidence="3">BRCT domain-containing protein</fullName>
    </recommendedName>
</protein>
<reference evidence="4" key="2">
    <citation type="submission" date="2021-01" db="EMBL/GenBank/DDBJ databases">
        <authorList>
            <person name="Schikora-Tamarit M.A."/>
        </authorList>
    </citation>
    <scope>NUCLEOTIDE SEQUENCE</scope>
    <source>
        <strain evidence="4">CBS2887</strain>
    </source>
</reference>
<dbReference type="SUPFAM" id="SSF52113">
    <property type="entry name" value="BRCT domain"/>
    <property type="match status" value="2"/>
</dbReference>
<feature type="region of interest" description="Disordered" evidence="2">
    <location>
        <begin position="243"/>
        <end position="279"/>
    </location>
</feature>
<dbReference type="AlphaFoldDB" id="A0A9P8Q4B8"/>
<feature type="domain" description="BRCT" evidence="3">
    <location>
        <begin position="96"/>
        <end position="190"/>
    </location>
</feature>
<dbReference type="EMBL" id="JAEUBG010002926">
    <property type="protein sequence ID" value="KAH3683813.1"/>
    <property type="molecule type" value="Genomic_DNA"/>
</dbReference>
<dbReference type="CDD" id="cd18433">
    <property type="entry name" value="BRCT_Rad4_rpt3"/>
    <property type="match status" value="1"/>
</dbReference>
<evidence type="ECO:0000256" key="2">
    <source>
        <dbReference type="SAM" id="MobiDB-lite"/>
    </source>
</evidence>
<evidence type="ECO:0000259" key="3">
    <source>
        <dbReference type="PROSITE" id="PS50172"/>
    </source>
</evidence>
<accession>A0A9P8Q4B8</accession>
<gene>
    <name evidence="4" type="ORF">WICPIJ_005187</name>
</gene>
<dbReference type="Pfam" id="PF12738">
    <property type="entry name" value="PTCB-BRCT"/>
    <property type="match status" value="1"/>
</dbReference>
<evidence type="ECO:0000313" key="5">
    <source>
        <dbReference type="Proteomes" id="UP000774326"/>
    </source>
</evidence>
<keyword evidence="5" id="KW-1185">Reference proteome</keyword>
<feature type="domain" description="BRCT" evidence="3">
    <location>
        <begin position="1"/>
        <end position="90"/>
    </location>
</feature>